<dbReference type="PANTHER" id="PTHR13369:SF0">
    <property type="entry name" value="GLUTATHIONE S-TRANSFERASE C-TERMINAL DOMAIN-CONTAINING PROTEIN"/>
    <property type="match status" value="1"/>
</dbReference>
<gene>
    <name evidence="1" type="ORF">BSL78_02562</name>
</gene>
<evidence type="ECO:0000313" key="2">
    <source>
        <dbReference type="Proteomes" id="UP000230750"/>
    </source>
</evidence>
<reference evidence="1 2" key="1">
    <citation type="journal article" date="2017" name="PLoS Biol.">
        <title>The sea cucumber genome provides insights into morphological evolution and visceral regeneration.</title>
        <authorList>
            <person name="Zhang X."/>
            <person name="Sun L."/>
            <person name="Yuan J."/>
            <person name="Sun Y."/>
            <person name="Gao Y."/>
            <person name="Zhang L."/>
            <person name="Li S."/>
            <person name="Dai H."/>
            <person name="Hamel J.F."/>
            <person name="Liu C."/>
            <person name="Yu Y."/>
            <person name="Liu S."/>
            <person name="Lin W."/>
            <person name="Guo K."/>
            <person name="Jin S."/>
            <person name="Xu P."/>
            <person name="Storey K.B."/>
            <person name="Huan P."/>
            <person name="Zhang T."/>
            <person name="Zhou Y."/>
            <person name="Zhang J."/>
            <person name="Lin C."/>
            <person name="Li X."/>
            <person name="Xing L."/>
            <person name="Huo D."/>
            <person name="Sun M."/>
            <person name="Wang L."/>
            <person name="Mercier A."/>
            <person name="Li F."/>
            <person name="Yang H."/>
            <person name="Xiang J."/>
        </authorList>
    </citation>
    <scope>NUCLEOTIDE SEQUENCE [LARGE SCALE GENOMIC DNA]</scope>
    <source>
        <strain evidence="1">Shaxun</strain>
        <tissue evidence="1">Muscle</tissue>
    </source>
</reference>
<dbReference type="OrthoDB" id="206598at2759"/>
<keyword evidence="2" id="KW-1185">Reference proteome</keyword>
<dbReference type="STRING" id="307972.A0A2G8LJX9"/>
<dbReference type="Proteomes" id="UP000230750">
    <property type="component" value="Unassembled WGS sequence"/>
</dbReference>
<proteinExistence type="predicted"/>
<dbReference type="AlphaFoldDB" id="A0A2G8LJX9"/>
<comment type="caution">
    <text evidence="1">The sequence shown here is derived from an EMBL/GenBank/DDBJ whole genome shotgun (WGS) entry which is preliminary data.</text>
</comment>
<sequence>MWSLDSVKETAALCGVQELVFDCEVKLSIPDVKKPATVDYDHGEVNQGRNCLFFNILQASRLRCYTKARNHAVKRKLPSLLLKLEETIGFSHPEDVLTTGIDWSALPAAVSPQQGEVPADRLLKKHQQIENLVTMVMAIVQDGDTIVDFCSGGGHVGIILAYFVTQVSCDHDRDQR</sequence>
<dbReference type="GO" id="GO:0016740">
    <property type="term" value="F:transferase activity"/>
    <property type="evidence" value="ECO:0007669"/>
    <property type="project" value="UniProtKB-KW"/>
</dbReference>
<accession>A0A2G8LJX9</accession>
<evidence type="ECO:0000313" key="1">
    <source>
        <dbReference type="EMBL" id="PIK60535.1"/>
    </source>
</evidence>
<dbReference type="GO" id="GO:0005737">
    <property type="term" value="C:cytoplasm"/>
    <property type="evidence" value="ECO:0007669"/>
    <property type="project" value="TreeGrafter"/>
</dbReference>
<dbReference type="EMBL" id="MRZV01000054">
    <property type="protein sequence ID" value="PIK60535.1"/>
    <property type="molecule type" value="Genomic_DNA"/>
</dbReference>
<protein>
    <submittedName>
        <fullName evidence="1">Putative glutathione S-transferase C-terminal domain-containing protein isoform X2</fullName>
    </submittedName>
</protein>
<organism evidence="1 2">
    <name type="scientific">Stichopus japonicus</name>
    <name type="common">Sea cucumber</name>
    <dbReference type="NCBI Taxonomy" id="307972"/>
    <lineage>
        <taxon>Eukaryota</taxon>
        <taxon>Metazoa</taxon>
        <taxon>Echinodermata</taxon>
        <taxon>Eleutherozoa</taxon>
        <taxon>Echinozoa</taxon>
        <taxon>Holothuroidea</taxon>
        <taxon>Aspidochirotacea</taxon>
        <taxon>Aspidochirotida</taxon>
        <taxon>Stichopodidae</taxon>
        <taxon>Apostichopus</taxon>
    </lineage>
</organism>
<dbReference type="PANTHER" id="PTHR13369">
    <property type="match status" value="1"/>
</dbReference>
<name>A0A2G8LJX9_STIJA</name>
<keyword evidence="1" id="KW-0808">Transferase</keyword>